<dbReference type="PANTHER" id="PTHR43864">
    <property type="entry name" value="HYPOXANTHINE/GUANINE PHOSPHORIBOSYLTRANSFERASE"/>
    <property type="match status" value="1"/>
</dbReference>
<evidence type="ECO:0000259" key="3">
    <source>
        <dbReference type="Pfam" id="PF00156"/>
    </source>
</evidence>
<accession>A0ABN2FBL9</accession>
<sequence length="200" mass="21782">MRPGGEPVTLGGMSSVAVRRVDGEFRRRLTAAFSWQTDRGVSSSYADVTGWWRDPDLIRELGPALVGLYAEAPTVVLGPVSRGALVGALTAASLGVGFVEVRKDDGQAIDSDRWVKRTTGPDYQDRHLVFGFRRELIKAGDRVLMVDDWADTGATARVVRELVDACGAHWIGAACIVDALTDTRLRHELPLRALLDVRAL</sequence>
<evidence type="ECO:0000313" key="5">
    <source>
        <dbReference type="Proteomes" id="UP001501319"/>
    </source>
</evidence>
<evidence type="ECO:0000256" key="1">
    <source>
        <dbReference type="ARBA" id="ARBA00022679"/>
    </source>
</evidence>
<organism evidence="4 5">
    <name type="scientific">Kribbella alba</name>
    <dbReference type="NCBI Taxonomy" id="190197"/>
    <lineage>
        <taxon>Bacteria</taxon>
        <taxon>Bacillati</taxon>
        <taxon>Actinomycetota</taxon>
        <taxon>Actinomycetes</taxon>
        <taxon>Propionibacteriales</taxon>
        <taxon>Kribbellaceae</taxon>
        <taxon>Kribbella</taxon>
    </lineage>
</organism>
<feature type="domain" description="Phosphoribosyltransferase" evidence="3">
    <location>
        <begin position="68"/>
        <end position="186"/>
    </location>
</feature>
<keyword evidence="5" id="KW-1185">Reference proteome</keyword>
<dbReference type="CDD" id="cd06223">
    <property type="entry name" value="PRTases_typeI"/>
    <property type="match status" value="1"/>
</dbReference>
<keyword evidence="1" id="KW-0808">Transferase</keyword>
<dbReference type="Proteomes" id="UP001501319">
    <property type="component" value="Unassembled WGS sequence"/>
</dbReference>
<keyword evidence="2" id="KW-0660">Purine salvage</keyword>
<dbReference type="PANTHER" id="PTHR43864:SF1">
    <property type="entry name" value="XANTHINE PHOSPHORIBOSYLTRANSFERASE"/>
    <property type="match status" value="1"/>
</dbReference>
<dbReference type="GO" id="GO:0016757">
    <property type="term" value="F:glycosyltransferase activity"/>
    <property type="evidence" value="ECO:0007669"/>
    <property type="project" value="UniProtKB-KW"/>
</dbReference>
<dbReference type="InterPro" id="IPR050118">
    <property type="entry name" value="Pur/Pyrimidine_PRTase"/>
</dbReference>
<dbReference type="Pfam" id="PF00156">
    <property type="entry name" value="Pribosyltran"/>
    <property type="match status" value="1"/>
</dbReference>
<keyword evidence="4" id="KW-0328">Glycosyltransferase</keyword>
<evidence type="ECO:0000313" key="4">
    <source>
        <dbReference type="EMBL" id="GAA1637157.1"/>
    </source>
</evidence>
<evidence type="ECO:0000256" key="2">
    <source>
        <dbReference type="ARBA" id="ARBA00022726"/>
    </source>
</evidence>
<dbReference type="Gene3D" id="3.40.50.2020">
    <property type="match status" value="1"/>
</dbReference>
<dbReference type="SUPFAM" id="SSF53271">
    <property type="entry name" value="PRTase-like"/>
    <property type="match status" value="1"/>
</dbReference>
<name>A0ABN2FBL9_9ACTN</name>
<dbReference type="EMBL" id="BAAANE010000004">
    <property type="protein sequence ID" value="GAA1637157.1"/>
    <property type="molecule type" value="Genomic_DNA"/>
</dbReference>
<gene>
    <name evidence="4" type="ORF">GCM10009744_27930</name>
</gene>
<reference evidence="4 5" key="1">
    <citation type="journal article" date="2019" name="Int. J. Syst. Evol. Microbiol.">
        <title>The Global Catalogue of Microorganisms (GCM) 10K type strain sequencing project: providing services to taxonomists for standard genome sequencing and annotation.</title>
        <authorList>
            <consortium name="The Broad Institute Genomics Platform"/>
            <consortium name="The Broad Institute Genome Sequencing Center for Infectious Disease"/>
            <person name="Wu L."/>
            <person name="Ma J."/>
        </authorList>
    </citation>
    <scope>NUCLEOTIDE SEQUENCE [LARGE SCALE GENOMIC DNA]</scope>
    <source>
        <strain evidence="4 5">JCM 14306</strain>
    </source>
</reference>
<comment type="caution">
    <text evidence="4">The sequence shown here is derived from an EMBL/GenBank/DDBJ whole genome shotgun (WGS) entry which is preliminary data.</text>
</comment>
<dbReference type="InterPro" id="IPR000836">
    <property type="entry name" value="PRTase_dom"/>
</dbReference>
<protein>
    <submittedName>
        <fullName evidence="4">Phosphoribosyltransferase family protein</fullName>
    </submittedName>
</protein>
<proteinExistence type="predicted"/>
<dbReference type="InterPro" id="IPR029057">
    <property type="entry name" value="PRTase-like"/>
</dbReference>